<protein>
    <submittedName>
        <fullName evidence="1">Uncharacterized protein</fullName>
    </submittedName>
</protein>
<dbReference type="AlphaFoldDB" id="A0A5R8ZDN4"/>
<dbReference type="Proteomes" id="UP000309819">
    <property type="component" value="Unassembled WGS sequence"/>
</dbReference>
<keyword evidence="2" id="KW-1185">Reference proteome</keyword>
<reference evidence="1 2" key="1">
    <citation type="submission" date="2019-05" db="EMBL/GenBank/DDBJ databases">
        <title>Pseudomonas sp. SC006 isolated from lettuce that can produce HBGAs.</title>
        <authorList>
            <person name="Wang D."/>
            <person name="Liao N."/>
            <person name="Liu D."/>
            <person name="Zhang Z."/>
            <person name="Zou S."/>
        </authorList>
    </citation>
    <scope>NUCLEOTIDE SEQUENCE [LARGE SCALE GENOMIC DNA]</scope>
    <source>
        <strain evidence="1 2">SC006</strain>
    </source>
</reference>
<organism evidence="1 2">
    <name type="scientific">Pseudomonas mosselii</name>
    <dbReference type="NCBI Taxonomy" id="78327"/>
    <lineage>
        <taxon>Bacteria</taxon>
        <taxon>Pseudomonadati</taxon>
        <taxon>Pseudomonadota</taxon>
        <taxon>Gammaproteobacteria</taxon>
        <taxon>Pseudomonadales</taxon>
        <taxon>Pseudomonadaceae</taxon>
        <taxon>Pseudomonas</taxon>
    </lineage>
</organism>
<proteinExistence type="predicted"/>
<dbReference type="OrthoDB" id="6906275at2"/>
<dbReference type="RefSeq" id="WP_138218886.1">
    <property type="nucleotide sequence ID" value="NZ_VAUO01000002.1"/>
</dbReference>
<comment type="caution">
    <text evidence="1">The sequence shown here is derived from an EMBL/GenBank/DDBJ whole genome shotgun (WGS) entry which is preliminary data.</text>
</comment>
<name>A0A5R8ZDN4_9PSED</name>
<sequence length="184" mass="20660">MSDTIYLKWLRGRLTCELGGAVWPVCFNRKGYLEVMRQAVEPELFYIGMLKHPAIGGEIAFEFRTADGQQVTGGEHAGLTASRELLPTPGPALRIFSKGEVGPDFPNQHYVKLQSLDSRWVAVSGRRKVDRDWQWFAINPAREVPISIAEREAGILRLLEPHFAGATTFTLELIDSDEYEAPET</sequence>
<accession>A0A5R8ZDN4</accession>
<dbReference type="EMBL" id="VAUO01000002">
    <property type="protein sequence ID" value="TLP63415.1"/>
    <property type="molecule type" value="Genomic_DNA"/>
</dbReference>
<gene>
    <name evidence="1" type="ORF">FEM01_07960</name>
</gene>
<evidence type="ECO:0000313" key="1">
    <source>
        <dbReference type="EMBL" id="TLP63415.1"/>
    </source>
</evidence>
<evidence type="ECO:0000313" key="2">
    <source>
        <dbReference type="Proteomes" id="UP000309819"/>
    </source>
</evidence>